<name>A0AAU4K5T7_9NOCA</name>
<accession>A0AAU4K5T7</accession>
<dbReference type="InterPro" id="IPR021215">
    <property type="entry name" value="DUF2752"/>
</dbReference>
<feature type="transmembrane region" description="Helical" evidence="1">
    <location>
        <begin position="126"/>
        <end position="144"/>
    </location>
</feature>
<dbReference type="Pfam" id="PF10825">
    <property type="entry name" value="DUF2752"/>
    <property type="match status" value="1"/>
</dbReference>
<dbReference type="EMBL" id="CP108021">
    <property type="protein sequence ID" value="WUM21431.1"/>
    <property type="molecule type" value="Genomic_DNA"/>
</dbReference>
<keyword evidence="1" id="KW-0812">Transmembrane</keyword>
<organism evidence="2 3">
    <name type="scientific">Williamsia herbipolensis</name>
    <dbReference type="NCBI Taxonomy" id="1603258"/>
    <lineage>
        <taxon>Bacteria</taxon>
        <taxon>Bacillati</taxon>
        <taxon>Actinomycetota</taxon>
        <taxon>Actinomycetes</taxon>
        <taxon>Mycobacteriales</taxon>
        <taxon>Nocardiaceae</taxon>
        <taxon>Williamsia</taxon>
    </lineage>
</organism>
<dbReference type="AlphaFoldDB" id="A0AAU4K5T7"/>
<feature type="transmembrane region" description="Helical" evidence="1">
    <location>
        <begin position="21"/>
        <end position="42"/>
    </location>
</feature>
<evidence type="ECO:0000256" key="1">
    <source>
        <dbReference type="SAM" id="Phobius"/>
    </source>
</evidence>
<evidence type="ECO:0000313" key="2">
    <source>
        <dbReference type="EMBL" id="WUM21431.1"/>
    </source>
</evidence>
<keyword evidence="1" id="KW-1133">Transmembrane helix</keyword>
<evidence type="ECO:0000313" key="3">
    <source>
        <dbReference type="Proteomes" id="UP001432128"/>
    </source>
</evidence>
<dbReference type="Proteomes" id="UP001432128">
    <property type="component" value="Chromosome"/>
</dbReference>
<keyword evidence="3" id="KW-1185">Reference proteome</keyword>
<dbReference type="KEGG" id="whr:OG579_06475"/>
<dbReference type="RefSeq" id="WP_328858506.1">
    <property type="nucleotide sequence ID" value="NZ_CP108021.1"/>
</dbReference>
<keyword evidence="1" id="KW-0472">Membrane</keyword>
<feature type="transmembrane region" description="Helical" evidence="1">
    <location>
        <begin position="93"/>
        <end position="114"/>
    </location>
</feature>
<reference evidence="2 3" key="1">
    <citation type="submission" date="2022-10" db="EMBL/GenBank/DDBJ databases">
        <title>The complete genomes of actinobacterial strains from the NBC collection.</title>
        <authorList>
            <person name="Joergensen T.S."/>
            <person name="Alvarez Arevalo M."/>
            <person name="Sterndorff E.B."/>
            <person name="Faurdal D."/>
            <person name="Vuksanovic O."/>
            <person name="Mourched A.-S."/>
            <person name="Charusanti P."/>
            <person name="Shaw S."/>
            <person name="Blin K."/>
            <person name="Weber T."/>
        </authorList>
    </citation>
    <scope>NUCLEOTIDE SEQUENCE [LARGE SCALE GENOMIC DNA]</scope>
    <source>
        <strain evidence="2 3">NBC_00319</strain>
    </source>
</reference>
<proteinExistence type="predicted"/>
<sequence length="157" mass="15680">MSAPTTAPTRRSAEGDDGVGARVSVLIAAAVGAGAIVAAVALPRSISTSGPVLCPFRVVTGLPCPGCGLTRSWIALGHGDVATAFSYNVFGPISMAFVAAMIVLTLAVASAGPARIGRVAGVARHPVVWLVAGLWIAYGVARAIDAGMGTGWFPPVT</sequence>
<gene>
    <name evidence="2" type="ORF">OG579_06475</name>
</gene>
<protein>
    <submittedName>
        <fullName evidence="2">DUF2752 domain-containing protein</fullName>
    </submittedName>
</protein>